<name>A0A1I8J013_9PLAT</name>
<reference evidence="3 4" key="1">
    <citation type="submission" date="2016-11" db="UniProtKB">
        <authorList>
            <consortium name="WormBaseParasite"/>
        </authorList>
    </citation>
    <scope>IDENTIFICATION</scope>
</reference>
<keyword evidence="2" id="KW-1185">Reference proteome</keyword>
<organism evidence="2 5">
    <name type="scientific">Macrostomum lignano</name>
    <dbReference type="NCBI Taxonomy" id="282301"/>
    <lineage>
        <taxon>Eukaryota</taxon>
        <taxon>Metazoa</taxon>
        <taxon>Spiralia</taxon>
        <taxon>Lophotrochozoa</taxon>
        <taxon>Platyhelminthes</taxon>
        <taxon>Rhabditophora</taxon>
        <taxon>Macrostomorpha</taxon>
        <taxon>Macrostomida</taxon>
        <taxon>Macrostomidae</taxon>
        <taxon>Macrostomum</taxon>
    </lineage>
</organism>
<dbReference type="WBParaSite" id="maker-uti_cns_0045428-snap-gene-0.7-mRNA-1">
    <property type="protein sequence ID" value="maker-uti_cns_0045428-snap-gene-0.7-mRNA-1"/>
    <property type="gene ID" value="maker-uti_cns_0045428-snap-gene-0.7"/>
</dbReference>
<evidence type="ECO:0000313" key="3">
    <source>
        <dbReference type="WBParaSite" id="maker-uti_cns_0003397-snap-gene-0.8-mRNA-1"/>
    </source>
</evidence>
<evidence type="ECO:0000313" key="2">
    <source>
        <dbReference type="Proteomes" id="UP000095280"/>
    </source>
</evidence>
<dbReference type="Proteomes" id="UP000095280">
    <property type="component" value="Unplaced"/>
</dbReference>
<protein>
    <submittedName>
        <fullName evidence="3 4">Uncharacterized protein</fullName>
    </submittedName>
</protein>
<sequence>MRSVRSAVDFARSSSRECLRRCQKRGIFLAVGNGDGQVCGAEGEQKTDEEILEYRLFREFCEPAMENGNTSSSLDSRPGNHGDAVRLRRNRSISCSGSLQKMHHQRLQAEATIADAEAAADGNYAPSVKSRSRKLTSSIVRLSRQPRLCEVVLLDGSEVAFSV</sequence>
<evidence type="ECO:0000256" key="1">
    <source>
        <dbReference type="SAM" id="MobiDB-lite"/>
    </source>
</evidence>
<dbReference type="WBParaSite" id="maker-uti_cns_0045429-snap-gene-0.2-mRNA-1">
    <property type="protein sequence ID" value="maker-uti_cns_0045429-snap-gene-0.2-mRNA-1"/>
    <property type="gene ID" value="maker-uti_cns_0045429-snap-gene-0.2"/>
</dbReference>
<evidence type="ECO:0000313" key="5">
    <source>
        <dbReference type="WBParaSite" id="maker-uti_cns_0045429-snap-gene-0.2-mRNA-1"/>
    </source>
</evidence>
<feature type="region of interest" description="Disordered" evidence="1">
    <location>
        <begin position="66"/>
        <end position="87"/>
    </location>
</feature>
<dbReference type="WBParaSite" id="maker-uti_cns_0003397-snap-gene-0.8-mRNA-1">
    <property type="protein sequence ID" value="maker-uti_cns_0003397-snap-gene-0.8-mRNA-1"/>
    <property type="gene ID" value="maker-uti_cns_0003397-snap-gene-0.8"/>
</dbReference>
<proteinExistence type="predicted"/>
<dbReference type="AlphaFoldDB" id="A0A1I8J013"/>
<accession>A0A1I8J013</accession>
<evidence type="ECO:0000313" key="4">
    <source>
        <dbReference type="WBParaSite" id="maker-uti_cns_0045428-snap-gene-0.7-mRNA-1"/>
    </source>
</evidence>